<evidence type="ECO:0000256" key="1">
    <source>
        <dbReference type="SAM" id="SignalP"/>
    </source>
</evidence>
<keyword evidence="3" id="KW-1185">Reference proteome</keyword>
<feature type="chain" id="PRO_5004202196" evidence="1">
    <location>
        <begin position="19"/>
        <end position="158"/>
    </location>
</feature>
<dbReference type="GeneID" id="7834337"/>
<proteinExistence type="predicted"/>
<evidence type="ECO:0000313" key="3">
    <source>
        <dbReference type="Proteomes" id="UP000009168"/>
    </source>
</evidence>
<keyword evidence="1" id="KW-0732">Signal</keyword>
<reference evidence="3" key="1">
    <citation type="journal article" date="2006" name="PLoS Biol.">
        <title>Macronuclear genome sequence of the ciliate Tetrahymena thermophila, a model eukaryote.</title>
        <authorList>
            <person name="Eisen J.A."/>
            <person name="Coyne R.S."/>
            <person name="Wu M."/>
            <person name="Wu D."/>
            <person name="Thiagarajan M."/>
            <person name="Wortman J.R."/>
            <person name="Badger J.H."/>
            <person name="Ren Q."/>
            <person name="Amedeo P."/>
            <person name="Jones K.M."/>
            <person name="Tallon L.J."/>
            <person name="Delcher A.L."/>
            <person name="Salzberg S.L."/>
            <person name="Silva J.C."/>
            <person name="Haas B.J."/>
            <person name="Majoros W.H."/>
            <person name="Farzad M."/>
            <person name="Carlton J.M."/>
            <person name="Smith R.K. Jr."/>
            <person name="Garg J."/>
            <person name="Pearlman R.E."/>
            <person name="Karrer K.M."/>
            <person name="Sun L."/>
            <person name="Manning G."/>
            <person name="Elde N.C."/>
            <person name="Turkewitz A.P."/>
            <person name="Asai D.J."/>
            <person name="Wilkes D.E."/>
            <person name="Wang Y."/>
            <person name="Cai H."/>
            <person name="Collins K."/>
            <person name="Stewart B.A."/>
            <person name="Lee S.R."/>
            <person name="Wilamowska K."/>
            <person name="Weinberg Z."/>
            <person name="Ruzzo W.L."/>
            <person name="Wloga D."/>
            <person name="Gaertig J."/>
            <person name="Frankel J."/>
            <person name="Tsao C.-C."/>
            <person name="Gorovsky M.A."/>
            <person name="Keeling P.J."/>
            <person name="Waller R.F."/>
            <person name="Patron N.J."/>
            <person name="Cherry J.M."/>
            <person name="Stover N.A."/>
            <person name="Krieger C.J."/>
            <person name="del Toro C."/>
            <person name="Ryder H.F."/>
            <person name="Williamson S.C."/>
            <person name="Barbeau R.A."/>
            <person name="Hamilton E.P."/>
            <person name="Orias E."/>
        </authorList>
    </citation>
    <scope>NUCLEOTIDE SEQUENCE [LARGE SCALE GENOMIC DNA]</scope>
    <source>
        <strain evidence="3">SB210</strain>
    </source>
</reference>
<dbReference type="InterPro" id="IPR009670">
    <property type="entry name" value="SerH"/>
</dbReference>
<dbReference type="Pfam" id="PF06873">
    <property type="entry name" value="SerH"/>
    <property type="match status" value="1"/>
</dbReference>
<dbReference type="EMBL" id="GG662700">
    <property type="protein sequence ID" value="EAR95911.1"/>
    <property type="molecule type" value="Genomic_DNA"/>
</dbReference>
<sequence length="158" mass="16042">MNILKLSIALLLVGFIFAAQGNDVVCTGSGTSCSDKCPQLPGNLSWVTGSNNNKCAVNNCPNAADAAKLTGIVDLYCQSCPGTPNGSVSAIFANSGNTACVASSASCHSSRPANSWTDADCLACIGPKFSVASSDKQSCTANANILIISVLMAISLIF</sequence>
<dbReference type="AlphaFoldDB" id="Q23H97"/>
<feature type="signal peptide" evidence="1">
    <location>
        <begin position="1"/>
        <end position="18"/>
    </location>
</feature>
<dbReference type="HOGENOM" id="CLU_1672803_0_0_1"/>
<dbReference type="RefSeq" id="XP_001016156.1">
    <property type="nucleotide sequence ID" value="XM_001016156.1"/>
</dbReference>
<protein>
    <submittedName>
        <fullName evidence="2">Cell surface immobilization antigen</fullName>
    </submittedName>
</protein>
<name>Q23H97_TETTS</name>
<gene>
    <name evidence="2" type="ORF">TTHERM_00819490</name>
</gene>
<accession>Q23H97</accession>
<evidence type="ECO:0000313" key="2">
    <source>
        <dbReference type="EMBL" id="EAR95911.1"/>
    </source>
</evidence>
<dbReference type="Proteomes" id="UP000009168">
    <property type="component" value="Unassembled WGS sequence"/>
</dbReference>
<dbReference type="KEGG" id="tet:TTHERM_00819490"/>
<organism evidence="2 3">
    <name type="scientific">Tetrahymena thermophila (strain SB210)</name>
    <dbReference type="NCBI Taxonomy" id="312017"/>
    <lineage>
        <taxon>Eukaryota</taxon>
        <taxon>Sar</taxon>
        <taxon>Alveolata</taxon>
        <taxon>Ciliophora</taxon>
        <taxon>Intramacronucleata</taxon>
        <taxon>Oligohymenophorea</taxon>
        <taxon>Hymenostomatida</taxon>
        <taxon>Tetrahymenina</taxon>
        <taxon>Tetrahymenidae</taxon>
        <taxon>Tetrahymena</taxon>
    </lineage>
</organism>
<dbReference type="InParanoid" id="Q23H97"/>